<organism evidence="2 3">
    <name type="scientific">Entomortierella parvispora</name>
    <dbReference type="NCBI Taxonomy" id="205924"/>
    <lineage>
        <taxon>Eukaryota</taxon>
        <taxon>Fungi</taxon>
        <taxon>Fungi incertae sedis</taxon>
        <taxon>Mucoromycota</taxon>
        <taxon>Mortierellomycotina</taxon>
        <taxon>Mortierellomycetes</taxon>
        <taxon>Mortierellales</taxon>
        <taxon>Mortierellaceae</taxon>
        <taxon>Entomortierella</taxon>
    </lineage>
</organism>
<accession>A0A9P3LWH6</accession>
<sequence>MTRSLPSLFLGFIALTLICLQGVFGFIEPGTYLIQTIDDKYLSIGPVPPVIPPLDIPARLSARPRDHLWEVRPADDGGYTIREVQRRRRGEPTNVYGLNRNEDEAVILSARKAPQSWAVDSAGEGLFTIGVVNQDSLATVNEDEYPPIILQPANGSPDQRWRFVRVDRFSSTRSAMYGKSRFNLQCGL</sequence>
<name>A0A9P3LWH6_9FUNG</name>
<keyword evidence="3" id="KW-1185">Reference proteome</keyword>
<dbReference type="Gene3D" id="2.80.10.50">
    <property type="match status" value="1"/>
</dbReference>
<dbReference type="SUPFAM" id="SSF50370">
    <property type="entry name" value="Ricin B-like lectins"/>
    <property type="match status" value="1"/>
</dbReference>
<reference evidence="2" key="1">
    <citation type="submission" date="2021-11" db="EMBL/GenBank/DDBJ databases">
        <authorList>
            <person name="Herlambang A."/>
            <person name="Guo Y."/>
            <person name="Takashima Y."/>
            <person name="Nishizawa T."/>
        </authorList>
    </citation>
    <scope>NUCLEOTIDE SEQUENCE</scope>
    <source>
        <strain evidence="2">E1425</strain>
    </source>
</reference>
<dbReference type="Proteomes" id="UP000827284">
    <property type="component" value="Unassembled WGS sequence"/>
</dbReference>
<protein>
    <recommendedName>
        <fullName evidence="4">Ricin B lectin domain-containing protein</fullName>
    </recommendedName>
</protein>
<keyword evidence="1" id="KW-0732">Signal</keyword>
<evidence type="ECO:0000313" key="3">
    <source>
        <dbReference type="Proteomes" id="UP000827284"/>
    </source>
</evidence>
<dbReference type="CDD" id="cd23714">
    <property type="entry name" value="beta-trefoil_Ricin_MtaL"/>
    <property type="match status" value="1"/>
</dbReference>
<comment type="caution">
    <text evidence="2">The sequence shown here is derived from an EMBL/GenBank/DDBJ whole genome shotgun (WGS) entry which is preliminary data.</text>
</comment>
<dbReference type="AlphaFoldDB" id="A0A9P3LWH6"/>
<proteinExistence type="predicted"/>
<dbReference type="EMBL" id="BQFW01000007">
    <property type="protein sequence ID" value="GJJ73088.1"/>
    <property type="molecule type" value="Genomic_DNA"/>
</dbReference>
<evidence type="ECO:0000313" key="2">
    <source>
        <dbReference type="EMBL" id="GJJ73088.1"/>
    </source>
</evidence>
<dbReference type="InterPro" id="IPR035992">
    <property type="entry name" value="Ricin_B-like_lectins"/>
</dbReference>
<evidence type="ECO:0008006" key="4">
    <source>
        <dbReference type="Google" id="ProtNLM"/>
    </source>
</evidence>
<feature type="signal peptide" evidence="1">
    <location>
        <begin position="1"/>
        <end position="25"/>
    </location>
</feature>
<evidence type="ECO:0000256" key="1">
    <source>
        <dbReference type="SAM" id="SignalP"/>
    </source>
</evidence>
<reference evidence="2" key="2">
    <citation type="journal article" date="2022" name="Microbiol. Resour. Announc.">
        <title>Whole-Genome Sequence of Entomortierella parvispora E1425, a Mucoromycotan Fungus Associated with Burkholderiaceae-Related Endosymbiotic Bacteria.</title>
        <authorList>
            <person name="Herlambang A."/>
            <person name="Guo Y."/>
            <person name="Takashima Y."/>
            <person name="Narisawa K."/>
            <person name="Ohta H."/>
            <person name="Nishizawa T."/>
        </authorList>
    </citation>
    <scope>NUCLEOTIDE SEQUENCE</scope>
    <source>
        <strain evidence="2">E1425</strain>
    </source>
</reference>
<feature type="chain" id="PRO_5040105793" description="Ricin B lectin domain-containing protein" evidence="1">
    <location>
        <begin position="26"/>
        <end position="188"/>
    </location>
</feature>
<gene>
    <name evidence="2" type="ORF">EMPS_05446</name>
</gene>
<dbReference type="OrthoDB" id="2401031at2759"/>